<dbReference type="SUPFAM" id="SSF56112">
    <property type="entry name" value="Protein kinase-like (PK-like)"/>
    <property type="match status" value="1"/>
</dbReference>
<evidence type="ECO:0000313" key="3">
    <source>
        <dbReference type="Proteomes" id="UP000054248"/>
    </source>
</evidence>
<dbReference type="STRING" id="1051891.A0A0C3QFV9"/>
<dbReference type="Gene3D" id="1.10.510.10">
    <property type="entry name" value="Transferase(Phosphotransferase) domain 1"/>
    <property type="match status" value="1"/>
</dbReference>
<dbReference type="PROSITE" id="PS00108">
    <property type="entry name" value="PROTEIN_KINASE_ST"/>
    <property type="match status" value="1"/>
</dbReference>
<reference evidence="3" key="2">
    <citation type="submission" date="2015-01" db="EMBL/GenBank/DDBJ databases">
        <title>Evolutionary Origins and Diversification of the Mycorrhizal Mutualists.</title>
        <authorList>
            <consortium name="DOE Joint Genome Institute"/>
            <consortium name="Mycorrhizal Genomics Consortium"/>
            <person name="Kohler A."/>
            <person name="Kuo A."/>
            <person name="Nagy L.G."/>
            <person name="Floudas D."/>
            <person name="Copeland A."/>
            <person name="Barry K.W."/>
            <person name="Cichocki N."/>
            <person name="Veneault-Fourrey C."/>
            <person name="LaButti K."/>
            <person name="Lindquist E.A."/>
            <person name="Lipzen A."/>
            <person name="Lundell T."/>
            <person name="Morin E."/>
            <person name="Murat C."/>
            <person name="Riley R."/>
            <person name="Ohm R."/>
            <person name="Sun H."/>
            <person name="Tunlid A."/>
            <person name="Henrissat B."/>
            <person name="Grigoriev I.V."/>
            <person name="Hibbett D.S."/>
            <person name="Martin F."/>
        </authorList>
    </citation>
    <scope>NUCLEOTIDE SEQUENCE [LARGE SCALE GENOMIC DNA]</scope>
    <source>
        <strain evidence="3">MUT 4182</strain>
    </source>
</reference>
<dbReference type="PANTHER" id="PTHR44329">
    <property type="entry name" value="SERINE/THREONINE-PROTEIN KINASE TNNI3K-RELATED"/>
    <property type="match status" value="1"/>
</dbReference>
<dbReference type="InterPro" id="IPR051681">
    <property type="entry name" value="Ser/Thr_Kinases-Pseudokinases"/>
</dbReference>
<dbReference type="InterPro" id="IPR000719">
    <property type="entry name" value="Prot_kinase_dom"/>
</dbReference>
<dbReference type="Proteomes" id="UP000054248">
    <property type="component" value="Unassembled WGS sequence"/>
</dbReference>
<dbReference type="InterPro" id="IPR001245">
    <property type="entry name" value="Ser-Thr/Tyr_kinase_cat_dom"/>
</dbReference>
<evidence type="ECO:0000313" key="2">
    <source>
        <dbReference type="EMBL" id="KIO24244.1"/>
    </source>
</evidence>
<name>A0A0C3QFV9_9AGAM</name>
<dbReference type="InterPro" id="IPR011009">
    <property type="entry name" value="Kinase-like_dom_sf"/>
</dbReference>
<dbReference type="GO" id="GO:0004674">
    <property type="term" value="F:protein serine/threonine kinase activity"/>
    <property type="evidence" value="ECO:0007669"/>
    <property type="project" value="TreeGrafter"/>
</dbReference>
<protein>
    <recommendedName>
        <fullName evidence="1">Protein kinase domain-containing protein</fullName>
    </recommendedName>
</protein>
<dbReference type="InterPro" id="IPR008271">
    <property type="entry name" value="Ser/Thr_kinase_AS"/>
</dbReference>
<dbReference type="SMART" id="SM00220">
    <property type="entry name" value="S_TKc"/>
    <property type="match status" value="1"/>
</dbReference>
<proteinExistence type="predicted"/>
<dbReference type="EMBL" id="KN823065">
    <property type="protein sequence ID" value="KIO24244.1"/>
    <property type="molecule type" value="Genomic_DNA"/>
</dbReference>
<dbReference type="PROSITE" id="PS50011">
    <property type="entry name" value="PROTEIN_KINASE_DOM"/>
    <property type="match status" value="1"/>
</dbReference>
<dbReference type="HOGENOM" id="CLU_619931_0_0_1"/>
<dbReference type="Pfam" id="PF07714">
    <property type="entry name" value="PK_Tyr_Ser-Thr"/>
    <property type="match status" value="1"/>
</dbReference>
<gene>
    <name evidence="2" type="ORF">M407DRAFT_26359</name>
</gene>
<feature type="domain" description="Protein kinase" evidence="1">
    <location>
        <begin position="28"/>
        <end position="293"/>
    </location>
</feature>
<accession>A0A0C3QFV9</accession>
<dbReference type="AlphaFoldDB" id="A0A0C3QFV9"/>
<reference evidence="2 3" key="1">
    <citation type="submission" date="2014-04" db="EMBL/GenBank/DDBJ databases">
        <authorList>
            <consortium name="DOE Joint Genome Institute"/>
            <person name="Kuo A."/>
            <person name="Girlanda M."/>
            <person name="Perotto S."/>
            <person name="Kohler A."/>
            <person name="Nagy L.G."/>
            <person name="Floudas D."/>
            <person name="Copeland A."/>
            <person name="Barry K.W."/>
            <person name="Cichocki N."/>
            <person name="Veneault-Fourrey C."/>
            <person name="LaButti K."/>
            <person name="Lindquist E.A."/>
            <person name="Lipzen A."/>
            <person name="Lundell T."/>
            <person name="Morin E."/>
            <person name="Murat C."/>
            <person name="Sun H."/>
            <person name="Tunlid A."/>
            <person name="Henrissat B."/>
            <person name="Grigoriev I.V."/>
            <person name="Hibbett D.S."/>
            <person name="Martin F."/>
            <person name="Nordberg H.P."/>
            <person name="Cantor M.N."/>
            <person name="Hua S.X."/>
        </authorList>
    </citation>
    <scope>NUCLEOTIDE SEQUENCE [LARGE SCALE GENOMIC DNA]</scope>
    <source>
        <strain evidence="2 3">MUT 4182</strain>
    </source>
</reference>
<evidence type="ECO:0000259" key="1">
    <source>
        <dbReference type="PROSITE" id="PS50011"/>
    </source>
</evidence>
<keyword evidence="3" id="KW-1185">Reference proteome</keyword>
<dbReference type="OrthoDB" id="122279at2759"/>
<dbReference type="GO" id="GO:0005524">
    <property type="term" value="F:ATP binding"/>
    <property type="evidence" value="ECO:0007669"/>
    <property type="project" value="InterPro"/>
</dbReference>
<organism evidence="2 3">
    <name type="scientific">Tulasnella calospora MUT 4182</name>
    <dbReference type="NCBI Taxonomy" id="1051891"/>
    <lineage>
        <taxon>Eukaryota</taxon>
        <taxon>Fungi</taxon>
        <taxon>Dikarya</taxon>
        <taxon>Basidiomycota</taxon>
        <taxon>Agaricomycotina</taxon>
        <taxon>Agaricomycetes</taxon>
        <taxon>Cantharellales</taxon>
        <taxon>Tulasnellaceae</taxon>
        <taxon>Tulasnella</taxon>
    </lineage>
</organism>
<sequence length="434" mass="48990">MNTTPVVDIKIEGKEFSAPTVDWSTLEFEKNSLTWSGGFADVYKASHPQLGALALKRPRGACNPGSREYRHLEKEVAIWKDLIHPNLLQFIGIYEKDAAVYIVSPFLHNGTVPQYLSKNADADRASFIRDLARGLNYLHQRGIIHGDIKGSNLLVSSSVPVYGLVADFGLAKLEDTHTVTSLQGAGTPRWQSPELLYGGPRTFKSDVYAFGMTVYEIISGKIPFENVPNYAVFFKVYKKERPVPMPRVSSSGYMYIKEWEVAQGAWDHDDERRPSMDRILESLESQNNSEKYIKARIKVVCEQMPQYTGYVSRSLEDMYGSQQVTQDVSKSLIVAWDPESSGLQRVYMLNSHEGLALLALRFNEDSPNYFNDEYLWAAFTAASGTQDNYNTVWTEFAQGLDLLPFWSCSEKWELTPHALGGMEIPFLESSELNV</sequence>